<feature type="transmembrane region" description="Helical" evidence="1">
    <location>
        <begin position="52"/>
        <end position="69"/>
    </location>
</feature>
<dbReference type="AlphaFoldDB" id="B8HKB0"/>
<keyword evidence="1" id="KW-0812">Transmembrane</keyword>
<dbReference type="OrthoDB" id="532853at2"/>
<protein>
    <submittedName>
        <fullName evidence="2">Uncharacterized protein</fullName>
    </submittedName>
</protein>
<accession>B8HKB0</accession>
<dbReference type="STRING" id="395961.Cyan7425_2755"/>
<organism evidence="2">
    <name type="scientific">Cyanothece sp. (strain PCC 7425 / ATCC 29141)</name>
    <dbReference type="NCBI Taxonomy" id="395961"/>
    <lineage>
        <taxon>Bacteria</taxon>
        <taxon>Bacillati</taxon>
        <taxon>Cyanobacteriota</taxon>
        <taxon>Cyanophyceae</taxon>
        <taxon>Gomontiellales</taxon>
        <taxon>Cyanothecaceae</taxon>
        <taxon>Cyanothece</taxon>
    </lineage>
</organism>
<proteinExistence type="predicted"/>
<keyword evidence="1" id="KW-0472">Membrane</keyword>
<reference evidence="2" key="1">
    <citation type="submission" date="2009-01" db="EMBL/GenBank/DDBJ databases">
        <title>Complete sequence of chromosome Cyanothece sp. PCC 7425.</title>
        <authorList>
            <consortium name="US DOE Joint Genome Institute"/>
            <person name="Lucas S."/>
            <person name="Copeland A."/>
            <person name="Lapidus A."/>
            <person name="Glavina del Rio T."/>
            <person name="Dalin E."/>
            <person name="Tice H."/>
            <person name="Bruce D."/>
            <person name="Goodwin L."/>
            <person name="Pitluck S."/>
            <person name="Sims D."/>
            <person name="Meineke L."/>
            <person name="Brettin T."/>
            <person name="Detter J.C."/>
            <person name="Han C."/>
            <person name="Larimer F."/>
            <person name="Land M."/>
            <person name="Hauser L."/>
            <person name="Kyrpides N."/>
            <person name="Ovchinnikova G."/>
            <person name="Liberton M."/>
            <person name="Stoeckel J."/>
            <person name="Banerjee A."/>
            <person name="Singh A."/>
            <person name="Page L."/>
            <person name="Sato H."/>
            <person name="Zhao L."/>
            <person name="Sherman L."/>
            <person name="Pakrasi H."/>
            <person name="Richardson P."/>
        </authorList>
    </citation>
    <scope>NUCLEOTIDE SEQUENCE</scope>
    <source>
        <strain evidence="2">PCC 7425</strain>
    </source>
</reference>
<gene>
    <name evidence="2" type="ordered locus">Cyan7425_2755</name>
</gene>
<dbReference type="EMBL" id="CP001344">
    <property type="protein sequence ID" value="ACL45101.1"/>
    <property type="molecule type" value="Genomic_DNA"/>
</dbReference>
<name>B8HKB0_CYAP4</name>
<evidence type="ECO:0000256" key="1">
    <source>
        <dbReference type="SAM" id="Phobius"/>
    </source>
</evidence>
<dbReference type="HOGENOM" id="CLU_192956_2_0_3"/>
<keyword evidence="1" id="KW-1133">Transmembrane helix</keyword>
<dbReference type="KEGG" id="cyn:Cyan7425_2755"/>
<sequence length="71" mass="8125">MLHALLHLSSDPQSWLHLGHFPLDSLYLAEFKDTLGSDFQNAWTKFIESGQVWALLIGVFIGYIVRNFTAF</sequence>
<evidence type="ECO:0000313" key="2">
    <source>
        <dbReference type="EMBL" id="ACL45101.1"/>
    </source>
</evidence>